<comment type="caution">
    <text evidence="4">The sequence shown here is derived from an EMBL/GenBank/DDBJ whole genome shotgun (WGS) entry which is preliminary data.</text>
</comment>
<evidence type="ECO:0000256" key="2">
    <source>
        <dbReference type="ARBA" id="ARBA00022801"/>
    </source>
</evidence>
<dbReference type="SUPFAM" id="SSF53098">
    <property type="entry name" value="Ribonuclease H-like"/>
    <property type="match status" value="1"/>
</dbReference>
<dbReference type="GO" id="GO:0003676">
    <property type="term" value="F:nucleic acid binding"/>
    <property type="evidence" value="ECO:0007669"/>
    <property type="project" value="InterPro"/>
</dbReference>
<dbReference type="PANTHER" id="PTHR42648">
    <property type="entry name" value="TRANSPOSASE, PUTATIVE-RELATED"/>
    <property type="match status" value="1"/>
</dbReference>
<accession>A0A6L2MS93</accession>
<feature type="domain" description="Integrase catalytic" evidence="3">
    <location>
        <begin position="291"/>
        <end position="464"/>
    </location>
</feature>
<proteinExistence type="predicted"/>
<dbReference type="Gene3D" id="3.30.420.10">
    <property type="entry name" value="Ribonuclease H-like superfamily/Ribonuclease H"/>
    <property type="match status" value="1"/>
</dbReference>
<sequence>MKGKINSNVVHWSVEVIENGNKPLVTTVIEGVETIVSPSIAKEKAQRRLELKAISTLLIGIPNEHQLKFNSIKDAKSLLQAIEKRFGRNAATKKTQRNLLKQQYENFITSSSEKFLRSLSPKWNTHTIVRRNKPEIDTLSLDDLYNNVKVYAPEVKRVSSSRTNTQNMAFVSSLSNNNTNSSNEAVNTAFGVTTAGTQVNTAIINNLSDVVICAFLASQPSSRQLVNKDLEQIHQDDLEEMDLKWQMAMLTMRARRFLNNTRMKLNLNRNETVAFNKTKVIANKRKAGLGYNVVPPPYTGNFLLLKPNLSGLQEFKNEHIVSETTIKKPAVETSEAKASTKKPKDETNGILNSSIIRIENLVNHKLKVIRCDNGTKFKNRDMNQFYKMKGIIRQYIIARTPQQNGVAERRNRTLIKAAKTMLANSKLPTTFWAEAVNTACYMQNRLLVTKPYNKTPYELFHGRTLMLSFMRPFGCLVTILNTIDHLGKFDGKADEGFFVRYSLNSKELRVFNSRTRIVEETLHIRAKEVLKMLDLNLLMMLERRLMKFQDKKINTKTKRIKDRVNSTNRVNDVSLTIIAASNEVNVVGRKSSIELPDDPNMPELKDISIFEDSNEDVFGAETDLNNLESTFQVNPIPITRIHKDHPFQQVIKDLHLAPQTRRMLKNLESAFLYRKIEEEVYVGQTFGFKDLDFPDKVYKVEKALYGLHQAPRK</sequence>
<dbReference type="PROSITE" id="PS50994">
    <property type="entry name" value="INTEGRASE"/>
    <property type="match status" value="1"/>
</dbReference>
<dbReference type="InterPro" id="IPR001584">
    <property type="entry name" value="Integrase_cat-core"/>
</dbReference>
<dbReference type="InterPro" id="IPR039537">
    <property type="entry name" value="Retrotran_Ty1/copia-like"/>
</dbReference>
<dbReference type="GO" id="GO:0046872">
    <property type="term" value="F:metal ion binding"/>
    <property type="evidence" value="ECO:0007669"/>
    <property type="project" value="UniProtKB-KW"/>
</dbReference>
<dbReference type="EMBL" id="BKCJ010007317">
    <property type="protein sequence ID" value="GEU76630.1"/>
    <property type="molecule type" value="Genomic_DNA"/>
</dbReference>
<reference evidence="4" key="1">
    <citation type="journal article" date="2019" name="Sci. Rep.">
        <title>Draft genome of Tanacetum cinerariifolium, the natural source of mosquito coil.</title>
        <authorList>
            <person name="Yamashiro T."/>
            <person name="Shiraishi A."/>
            <person name="Satake H."/>
            <person name="Nakayama K."/>
        </authorList>
    </citation>
    <scope>NUCLEOTIDE SEQUENCE</scope>
</reference>
<gene>
    <name evidence="4" type="ORF">Tci_048608</name>
</gene>
<dbReference type="InterPro" id="IPR012337">
    <property type="entry name" value="RNaseH-like_sf"/>
</dbReference>
<dbReference type="AlphaFoldDB" id="A0A6L2MS93"/>
<dbReference type="InterPro" id="IPR036397">
    <property type="entry name" value="RNaseH_sf"/>
</dbReference>
<keyword evidence="2" id="KW-0378">Hydrolase</keyword>
<evidence type="ECO:0000259" key="3">
    <source>
        <dbReference type="PROSITE" id="PS50994"/>
    </source>
</evidence>
<dbReference type="PANTHER" id="PTHR42648:SF32">
    <property type="entry name" value="RIBONUCLEASE H-LIKE DOMAIN, GAG-PRE-INTEGRASE DOMAIN PROTEIN-RELATED"/>
    <property type="match status" value="1"/>
</dbReference>
<evidence type="ECO:0000256" key="1">
    <source>
        <dbReference type="ARBA" id="ARBA00022723"/>
    </source>
</evidence>
<dbReference type="Pfam" id="PF25597">
    <property type="entry name" value="SH3_retrovirus"/>
    <property type="match status" value="1"/>
</dbReference>
<protein>
    <submittedName>
        <fullName evidence="4">Retrovirus-related Pol polyprotein from transposon TNT 1-94</fullName>
    </submittedName>
</protein>
<dbReference type="InterPro" id="IPR057670">
    <property type="entry name" value="SH3_retrovirus"/>
</dbReference>
<dbReference type="InterPro" id="IPR013103">
    <property type="entry name" value="RVT_2"/>
</dbReference>
<organism evidence="4">
    <name type="scientific">Tanacetum cinerariifolium</name>
    <name type="common">Dalmatian daisy</name>
    <name type="synonym">Chrysanthemum cinerariifolium</name>
    <dbReference type="NCBI Taxonomy" id="118510"/>
    <lineage>
        <taxon>Eukaryota</taxon>
        <taxon>Viridiplantae</taxon>
        <taxon>Streptophyta</taxon>
        <taxon>Embryophyta</taxon>
        <taxon>Tracheophyta</taxon>
        <taxon>Spermatophyta</taxon>
        <taxon>Magnoliopsida</taxon>
        <taxon>eudicotyledons</taxon>
        <taxon>Gunneridae</taxon>
        <taxon>Pentapetalae</taxon>
        <taxon>asterids</taxon>
        <taxon>campanulids</taxon>
        <taxon>Asterales</taxon>
        <taxon>Asteraceae</taxon>
        <taxon>Asteroideae</taxon>
        <taxon>Anthemideae</taxon>
        <taxon>Anthemidinae</taxon>
        <taxon>Tanacetum</taxon>
    </lineage>
</organism>
<dbReference type="Pfam" id="PF07727">
    <property type="entry name" value="RVT_2"/>
    <property type="match status" value="1"/>
</dbReference>
<dbReference type="GO" id="GO:0015074">
    <property type="term" value="P:DNA integration"/>
    <property type="evidence" value="ECO:0007669"/>
    <property type="project" value="InterPro"/>
</dbReference>
<dbReference type="GO" id="GO:0016787">
    <property type="term" value="F:hydrolase activity"/>
    <property type="evidence" value="ECO:0007669"/>
    <property type="project" value="UniProtKB-KW"/>
</dbReference>
<name>A0A6L2MS93_TANCI</name>
<keyword evidence="1" id="KW-0479">Metal-binding</keyword>
<evidence type="ECO:0000313" key="4">
    <source>
        <dbReference type="EMBL" id="GEU76630.1"/>
    </source>
</evidence>